<dbReference type="Gene3D" id="3.40.50.1820">
    <property type="entry name" value="alpha/beta hydrolase"/>
    <property type="match status" value="1"/>
</dbReference>
<dbReference type="PANTHER" id="PTHR10992">
    <property type="entry name" value="METHYLESTERASE FAMILY MEMBER"/>
    <property type="match status" value="1"/>
</dbReference>
<dbReference type="GO" id="GO:0016787">
    <property type="term" value="F:hydrolase activity"/>
    <property type="evidence" value="ECO:0007669"/>
    <property type="project" value="UniProtKB-KW"/>
</dbReference>
<dbReference type="InterPro" id="IPR000073">
    <property type="entry name" value="AB_hydrolase_1"/>
</dbReference>
<comment type="caution">
    <text evidence="2">The sequence shown here is derived from an EMBL/GenBank/DDBJ whole genome shotgun (WGS) entry which is preliminary data.</text>
</comment>
<dbReference type="Pfam" id="PF12697">
    <property type="entry name" value="Abhydrolase_6"/>
    <property type="match status" value="1"/>
</dbReference>
<feature type="domain" description="AB hydrolase-1" evidence="1">
    <location>
        <begin position="4"/>
        <end position="232"/>
    </location>
</feature>
<gene>
    <name evidence="2" type="ORF">ACFOGJ_28545</name>
</gene>
<dbReference type="InterPro" id="IPR045889">
    <property type="entry name" value="MES/HNL"/>
</dbReference>
<organism evidence="2 3">
    <name type="scientific">Marinibaculum pumilum</name>
    <dbReference type="NCBI Taxonomy" id="1766165"/>
    <lineage>
        <taxon>Bacteria</taxon>
        <taxon>Pseudomonadati</taxon>
        <taxon>Pseudomonadota</taxon>
        <taxon>Alphaproteobacteria</taxon>
        <taxon>Rhodospirillales</taxon>
        <taxon>Rhodospirillaceae</taxon>
        <taxon>Marinibaculum</taxon>
    </lineage>
</organism>
<reference evidence="3" key="1">
    <citation type="journal article" date="2019" name="Int. J. Syst. Evol. Microbiol.">
        <title>The Global Catalogue of Microorganisms (GCM) 10K type strain sequencing project: providing services to taxonomists for standard genome sequencing and annotation.</title>
        <authorList>
            <consortium name="The Broad Institute Genomics Platform"/>
            <consortium name="The Broad Institute Genome Sequencing Center for Infectious Disease"/>
            <person name="Wu L."/>
            <person name="Ma J."/>
        </authorList>
    </citation>
    <scope>NUCLEOTIDE SEQUENCE [LARGE SCALE GENOMIC DNA]</scope>
    <source>
        <strain evidence="3">KCTC 42964</strain>
    </source>
</reference>
<dbReference type="InterPro" id="IPR029058">
    <property type="entry name" value="AB_hydrolase_fold"/>
</dbReference>
<accession>A0ABV7L9Z5</accession>
<name>A0ABV7L9Z5_9PROT</name>
<keyword evidence="3" id="KW-1185">Reference proteome</keyword>
<evidence type="ECO:0000313" key="2">
    <source>
        <dbReference type="EMBL" id="MFC3231231.1"/>
    </source>
</evidence>
<proteinExistence type="predicted"/>
<dbReference type="EMBL" id="JBHRTR010000054">
    <property type="protein sequence ID" value="MFC3231231.1"/>
    <property type="molecule type" value="Genomic_DNA"/>
</dbReference>
<dbReference type="PANTHER" id="PTHR10992:SF1086">
    <property type="entry name" value="AB HYDROLASE-1 DOMAIN-CONTAINING PROTEIN"/>
    <property type="match status" value="1"/>
</dbReference>
<protein>
    <submittedName>
        <fullName evidence="2">Alpha/beta fold hydrolase</fullName>
    </submittedName>
</protein>
<evidence type="ECO:0000313" key="3">
    <source>
        <dbReference type="Proteomes" id="UP001595528"/>
    </source>
</evidence>
<dbReference type="Proteomes" id="UP001595528">
    <property type="component" value="Unassembled WGS sequence"/>
</dbReference>
<dbReference type="SUPFAM" id="SSF53474">
    <property type="entry name" value="alpha/beta-Hydrolases"/>
    <property type="match status" value="1"/>
</dbReference>
<dbReference type="RefSeq" id="WP_379906695.1">
    <property type="nucleotide sequence ID" value="NZ_JBHRTR010000054.1"/>
</dbReference>
<evidence type="ECO:0000259" key="1">
    <source>
        <dbReference type="Pfam" id="PF12697"/>
    </source>
</evidence>
<sequence>MACFLLIHGSWHGAWCWQKLVPLLEGAGHAALAFDLPGSGDDPAPAAEADQEGYARRTIEMLDRVPAGQPVILVGHSLGGLTLSAVGEAVPDRLAALVYVTAVMLPDGMSAVAWRAGRPPNPPARARVMAADGTSTMPPDAALDCFYGDCTPEEGRAAAARLGPQAMRLYETPVRVSAARWGRLPRWYLYCDRDVTITPEEQRRMVGAAPGTATFSLDAAHSPMLSQAPALAECLVRIAAATD</sequence>
<keyword evidence="2" id="KW-0378">Hydrolase</keyword>